<protein>
    <submittedName>
        <fullName evidence="1">Uncharacterized protein</fullName>
    </submittedName>
</protein>
<accession>A0ACC0UT90</accession>
<reference evidence="1" key="1">
    <citation type="submission" date="2022-10" db="EMBL/GenBank/DDBJ databases">
        <title>Complete Genome of Trichothecium roseum strain YXFP-22015, a Plant Pathogen Isolated from Citrus.</title>
        <authorList>
            <person name="Wang Y."/>
            <person name="Zhu L."/>
        </authorList>
    </citation>
    <scope>NUCLEOTIDE SEQUENCE</scope>
    <source>
        <strain evidence="1">YXFP-22015</strain>
    </source>
</reference>
<dbReference type="Proteomes" id="UP001163324">
    <property type="component" value="Chromosome 8"/>
</dbReference>
<evidence type="ECO:0000313" key="1">
    <source>
        <dbReference type="EMBL" id="KAI9897157.1"/>
    </source>
</evidence>
<comment type="caution">
    <text evidence="1">The sequence shown here is derived from an EMBL/GenBank/DDBJ whole genome shotgun (WGS) entry which is preliminary data.</text>
</comment>
<gene>
    <name evidence="1" type="ORF">N3K66_008179</name>
</gene>
<name>A0ACC0UT90_9HYPO</name>
<keyword evidence="2" id="KW-1185">Reference proteome</keyword>
<dbReference type="EMBL" id="CM047947">
    <property type="protein sequence ID" value="KAI9897157.1"/>
    <property type="molecule type" value="Genomic_DNA"/>
</dbReference>
<proteinExistence type="predicted"/>
<organism evidence="1 2">
    <name type="scientific">Trichothecium roseum</name>
    <dbReference type="NCBI Taxonomy" id="47278"/>
    <lineage>
        <taxon>Eukaryota</taxon>
        <taxon>Fungi</taxon>
        <taxon>Dikarya</taxon>
        <taxon>Ascomycota</taxon>
        <taxon>Pezizomycotina</taxon>
        <taxon>Sordariomycetes</taxon>
        <taxon>Hypocreomycetidae</taxon>
        <taxon>Hypocreales</taxon>
        <taxon>Hypocreales incertae sedis</taxon>
        <taxon>Trichothecium</taxon>
    </lineage>
</organism>
<sequence>MASYGGQMHHQATYGAGGGGGVPMAAPGVPAPAGTFSPGTKIQVGSHRVVIQKYLSEGGFAHVYLVKLPKPVDGTDLAVLKRVAVPDKDSLRGMRTEVETMKRLNGHKPIVTYIDSHASEMRGGGYEVFLLMEYCNGGGLIDFMNTRLQHRLTEPEIINIFSDIAEGVACMHYLKPALLHRDLKVENVLITSRGSAKRFKLCDFGSASPPKPAPTTVVECRLMDEDVQKHTTLQYRSPEMIDVYRKQPMNEKADIWALGVLLYKLCYYTTPFEDQGQLAILNASYKFPSYPPFSNRLQRLISSMLKESLEARPNIYQILKEACAMQGREVPIHDIYSGRSQTDSGSSRDKALPKEPRSEPKAAVGAVWSPPVEQKQNIPDVVPMRRGRVAPSPQPAQQSHQAKPSKVTGGDPFAALDSKVAAKTGEMDEFSSRFPSLDQFSLLHDQGSKFDFDSSPTSPQAKRQSDLGQRISERLADEAFASSRPTPPPASSTPAPRPQSLTPAALTRPGQAQTGPKPSSVPPRPEISRAQSIISNNPELRAISSQNTPRYVSTGTMTSDSPIGEQVTKSFERTNHIQGSDTPPRSSSLPSQAVGSSERSPQLEVTRASVTDRVSSLQSLTANERNLASTPSLESSRAQTDLIDVVPRNNLSVNRSRPSSNSFESNTLDYLREREASSRPQSRPAPSPQMPSPKMNTGEDERRSSNDLEFLRSMETSESRSSDKAWGKRSSMSSLTGGKNKLAGKFGDAFKRFEGNAPPARTPSPLKEQDRRDLTPIAGSEATDDRTDDGYEEEDQMSPEMRREMERLKLEEEERRVEAAQAEYRQRTAGASSGAGSSALPKSIGGVPRAVSIQNRVQSLLEEQKDSGVHVQRTAEGYGKYSDAATAASKPVDQPEARRKPVAPAKPQAMSSTPTPGREAKPPLPPKPTGTKPPAPKKPDHLNSASPAKQQSADDQLIALDLPGQPVLEMSAEGRDNYIRDFTQRYPSLSALGIEQEAGQGSRQ</sequence>
<evidence type="ECO:0000313" key="2">
    <source>
        <dbReference type="Proteomes" id="UP001163324"/>
    </source>
</evidence>